<dbReference type="VEuPathDB" id="VectorBase:AFAF017330"/>
<dbReference type="PANTHER" id="PTHR24104">
    <property type="entry name" value="E3 UBIQUITIN-PROTEIN LIGASE NHLRC1-RELATED"/>
    <property type="match status" value="1"/>
</dbReference>
<evidence type="ECO:0000256" key="2">
    <source>
        <dbReference type="ARBA" id="ARBA00022737"/>
    </source>
</evidence>
<dbReference type="InterPro" id="IPR011042">
    <property type="entry name" value="6-blade_b-propeller_TolB-like"/>
</dbReference>
<evidence type="ECO:0000256" key="5">
    <source>
        <dbReference type="PROSITE-ProRule" id="PRU00175"/>
    </source>
</evidence>
<proteinExistence type="predicted"/>
<keyword evidence="2" id="KW-0677">Repeat</keyword>
<dbReference type="InterPro" id="IPR001841">
    <property type="entry name" value="Znf_RING"/>
</dbReference>
<feature type="coiled-coil region" evidence="7">
    <location>
        <begin position="211"/>
        <end position="249"/>
    </location>
</feature>
<dbReference type="Pfam" id="PF01436">
    <property type="entry name" value="NHL"/>
    <property type="match status" value="2"/>
</dbReference>
<evidence type="ECO:0000256" key="3">
    <source>
        <dbReference type="ARBA" id="ARBA00022771"/>
    </source>
</evidence>
<feature type="repeat" description="NHL" evidence="6">
    <location>
        <begin position="385"/>
        <end position="427"/>
    </location>
</feature>
<name>A0A182QUU7_9DIPT</name>
<keyword evidence="10" id="KW-1185">Reference proteome</keyword>
<dbReference type="GO" id="GO:0008270">
    <property type="term" value="F:zinc ion binding"/>
    <property type="evidence" value="ECO:0007669"/>
    <property type="project" value="UniProtKB-KW"/>
</dbReference>
<dbReference type="GO" id="GO:0000209">
    <property type="term" value="P:protein polyubiquitination"/>
    <property type="evidence" value="ECO:0007669"/>
    <property type="project" value="TreeGrafter"/>
</dbReference>
<dbReference type="PROSITE" id="PS00518">
    <property type="entry name" value="ZF_RING_1"/>
    <property type="match status" value="1"/>
</dbReference>
<evidence type="ECO:0000259" key="8">
    <source>
        <dbReference type="PROSITE" id="PS50089"/>
    </source>
</evidence>
<organism evidence="9 10">
    <name type="scientific">Anopheles farauti</name>
    <dbReference type="NCBI Taxonomy" id="69004"/>
    <lineage>
        <taxon>Eukaryota</taxon>
        <taxon>Metazoa</taxon>
        <taxon>Ecdysozoa</taxon>
        <taxon>Arthropoda</taxon>
        <taxon>Hexapoda</taxon>
        <taxon>Insecta</taxon>
        <taxon>Pterygota</taxon>
        <taxon>Neoptera</taxon>
        <taxon>Endopterygota</taxon>
        <taxon>Diptera</taxon>
        <taxon>Nematocera</taxon>
        <taxon>Culicoidea</taxon>
        <taxon>Culicidae</taxon>
        <taxon>Anophelinae</taxon>
        <taxon>Anopheles</taxon>
    </lineage>
</organism>
<dbReference type="GO" id="GO:0043161">
    <property type="term" value="P:proteasome-mediated ubiquitin-dependent protein catabolic process"/>
    <property type="evidence" value="ECO:0007669"/>
    <property type="project" value="TreeGrafter"/>
</dbReference>
<evidence type="ECO:0000256" key="1">
    <source>
        <dbReference type="ARBA" id="ARBA00022723"/>
    </source>
</evidence>
<dbReference type="EMBL" id="AXCN02000424">
    <property type="status" value="NOT_ANNOTATED_CDS"/>
    <property type="molecule type" value="Genomic_DNA"/>
</dbReference>
<dbReference type="EnsemblMetazoa" id="AFAF017330-RA">
    <property type="protein sequence ID" value="AFAF017330-PA"/>
    <property type="gene ID" value="AFAF017330"/>
</dbReference>
<feature type="repeat" description="NHL" evidence="6">
    <location>
        <begin position="539"/>
        <end position="582"/>
    </location>
</feature>
<dbReference type="GO" id="GO:0007165">
    <property type="term" value="P:signal transduction"/>
    <property type="evidence" value="ECO:0007669"/>
    <property type="project" value="InterPro"/>
</dbReference>
<dbReference type="Gene3D" id="2.120.10.30">
    <property type="entry name" value="TolB, C-terminal domain"/>
    <property type="match status" value="3"/>
</dbReference>
<dbReference type="AlphaFoldDB" id="A0A182QUU7"/>
<dbReference type="SUPFAM" id="SSF57850">
    <property type="entry name" value="RING/U-box"/>
    <property type="match status" value="1"/>
</dbReference>
<dbReference type="PROSITE" id="PS51125">
    <property type="entry name" value="NHL"/>
    <property type="match status" value="4"/>
</dbReference>
<keyword evidence="7" id="KW-0175">Coiled coil</keyword>
<feature type="repeat" description="NHL" evidence="6">
    <location>
        <begin position="586"/>
        <end position="625"/>
    </location>
</feature>
<dbReference type="Gene3D" id="3.30.40.10">
    <property type="entry name" value="Zinc/RING finger domain, C3HC4 (zinc finger)"/>
    <property type="match status" value="1"/>
</dbReference>
<dbReference type="InterPro" id="IPR015988">
    <property type="entry name" value="STAT_TF_CC"/>
</dbReference>
<feature type="domain" description="RING-type" evidence="8">
    <location>
        <begin position="79"/>
        <end position="121"/>
    </location>
</feature>
<dbReference type="InterPro" id="IPR017907">
    <property type="entry name" value="Znf_RING_CS"/>
</dbReference>
<dbReference type="GO" id="GO:0061630">
    <property type="term" value="F:ubiquitin protein ligase activity"/>
    <property type="evidence" value="ECO:0007669"/>
    <property type="project" value="TreeGrafter"/>
</dbReference>
<dbReference type="GO" id="GO:0006355">
    <property type="term" value="P:regulation of DNA-templated transcription"/>
    <property type="evidence" value="ECO:0007669"/>
    <property type="project" value="InterPro"/>
</dbReference>
<sequence length="627" mass="70291">MVRERSVSLECLKLSGVEFSSAMSRRTRSSRLISYDDIPKSLPMAVPFRHKQPDGSSFRDSYDAGSKRMSKTIEQLLICGLCDQRLTVPKMLNCQHTFCLDCLEECLQKQTDKTFIGCITCGIKQLLKDPDLAGLPSNLHIDNMLQMMHQTPSHTPLRSSLIRSPVGSYQLENNLSPTQQCSKCQTVSEISLHKCDHCISLLCAICWLAHVDELGRQVSQLEGQLKSAIEKLDHKMIEYKSRFSEINDEITGCFRDKMLTLQRQQAELLDSSQGILNEAVYSHEMVREKINQLLASIGRPIVGSLDPVQLYLKLHKDMSVILEEVSLWGRERVLFNREKMIVETVFENQGPATVKRSASSKPLAKHQLKPNSSETAVTQFYKSNGQILHKISHEELSYPQGITFDAERKELFVSDKWNHCIFVFSQDGQLLRKLCSKGDQAGQLRSPEGIAFCSSDCIFVCDTGNDRIQCISATDGKVYSQFGRLTKDQLIKASQLKITSRMVGLKNPTDITIQKDSCVLVLDAGNRRVKLFNRAGEQLQEFGQTGTINGQFQYPEVIGVDPAGFILVGDGGNAKILVYRPNGQFVTALGSRGDSAGKFNWISGICVSKDWEIVISDYKNHAVQVIF</sequence>
<dbReference type="SUPFAM" id="SSF101898">
    <property type="entry name" value="NHL repeat"/>
    <property type="match status" value="1"/>
</dbReference>
<dbReference type="PROSITE" id="PS50089">
    <property type="entry name" value="ZF_RING_2"/>
    <property type="match status" value="1"/>
</dbReference>
<protein>
    <recommendedName>
        <fullName evidence="8">RING-type domain-containing protein</fullName>
    </recommendedName>
</protein>
<dbReference type="STRING" id="69004.A0A182QUU7"/>
<dbReference type="InterPro" id="IPR001258">
    <property type="entry name" value="NHL_repeat"/>
</dbReference>
<accession>A0A182QUU7</accession>
<reference evidence="9" key="2">
    <citation type="submission" date="2020-05" db="UniProtKB">
        <authorList>
            <consortium name="EnsemblMetazoa"/>
        </authorList>
    </citation>
    <scope>IDENTIFICATION</scope>
    <source>
        <strain evidence="9">FAR1</strain>
    </source>
</reference>
<reference evidence="10" key="1">
    <citation type="submission" date="2014-01" db="EMBL/GenBank/DDBJ databases">
        <title>The Genome Sequence of Anopheles farauti FAR1 (V2).</title>
        <authorList>
            <consortium name="The Broad Institute Genomics Platform"/>
            <person name="Neafsey D.E."/>
            <person name="Besansky N."/>
            <person name="Howell P."/>
            <person name="Walton C."/>
            <person name="Young S.K."/>
            <person name="Zeng Q."/>
            <person name="Gargeya S."/>
            <person name="Fitzgerald M."/>
            <person name="Haas B."/>
            <person name="Abouelleil A."/>
            <person name="Allen A.W."/>
            <person name="Alvarado L."/>
            <person name="Arachchi H.M."/>
            <person name="Berlin A.M."/>
            <person name="Chapman S.B."/>
            <person name="Gainer-Dewar J."/>
            <person name="Goldberg J."/>
            <person name="Griggs A."/>
            <person name="Gujja S."/>
            <person name="Hansen M."/>
            <person name="Howarth C."/>
            <person name="Imamovic A."/>
            <person name="Ireland A."/>
            <person name="Larimer J."/>
            <person name="McCowan C."/>
            <person name="Murphy C."/>
            <person name="Pearson M."/>
            <person name="Poon T.W."/>
            <person name="Priest M."/>
            <person name="Roberts A."/>
            <person name="Saif S."/>
            <person name="Shea T."/>
            <person name="Sisk P."/>
            <person name="Sykes S."/>
            <person name="Wortman J."/>
            <person name="Nusbaum C."/>
            <person name="Birren B."/>
        </authorList>
    </citation>
    <scope>NUCLEOTIDE SEQUENCE [LARGE SCALE GENOMIC DNA]</scope>
    <source>
        <strain evidence="10">FAR1</strain>
    </source>
</reference>
<keyword evidence="4" id="KW-0862">Zinc</keyword>
<evidence type="ECO:0000313" key="10">
    <source>
        <dbReference type="Proteomes" id="UP000075886"/>
    </source>
</evidence>
<keyword evidence="1" id="KW-0479">Metal-binding</keyword>
<dbReference type="Proteomes" id="UP000075886">
    <property type="component" value="Unassembled WGS sequence"/>
</dbReference>
<keyword evidence="3 5" id="KW-0863">Zinc-finger</keyword>
<dbReference type="CDD" id="cd05819">
    <property type="entry name" value="NHL"/>
    <property type="match status" value="1"/>
</dbReference>
<dbReference type="InterPro" id="IPR013083">
    <property type="entry name" value="Znf_RING/FYVE/PHD"/>
</dbReference>
<evidence type="ECO:0000256" key="7">
    <source>
        <dbReference type="SAM" id="Coils"/>
    </source>
</evidence>
<evidence type="ECO:0000313" key="9">
    <source>
        <dbReference type="EnsemblMetazoa" id="AFAF017330-PA"/>
    </source>
</evidence>
<dbReference type="InterPro" id="IPR050952">
    <property type="entry name" value="TRIM-NHL_E3_ligases"/>
</dbReference>
<feature type="repeat" description="NHL" evidence="6">
    <location>
        <begin position="431"/>
        <end position="474"/>
    </location>
</feature>
<evidence type="ECO:0000256" key="4">
    <source>
        <dbReference type="ARBA" id="ARBA00022833"/>
    </source>
</evidence>
<dbReference type="SUPFAM" id="SSF47655">
    <property type="entry name" value="STAT"/>
    <property type="match status" value="1"/>
</dbReference>
<dbReference type="SMART" id="SM00184">
    <property type="entry name" value="RING"/>
    <property type="match status" value="1"/>
</dbReference>
<evidence type="ECO:0000256" key="6">
    <source>
        <dbReference type="PROSITE-ProRule" id="PRU00504"/>
    </source>
</evidence>
<dbReference type="PANTHER" id="PTHR24104:SF25">
    <property type="entry name" value="PROTEIN LIN-41"/>
    <property type="match status" value="1"/>
</dbReference>